<gene>
    <name evidence="3" type="ORF">ElP_68520</name>
</gene>
<accession>A0A518HDG7</accession>
<dbReference type="InterPro" id="IPR000782">
    <property type="entry name" value="FAS1_domain"/>
</dbReference>
<proteinExistence type="predicted"/>
<name>A0A518HDG7_9BACT</name>
<evidence type="ECO:0000313" key="3">
    <source>
        <dbReference type="EMBL" id="QDV38892.1"/>
    </source>
</evidence>
<sequence length="218" mass="22057" precursor="true">MLTWKLATRLAPLALSAALIGCGGGDEVAPEGTDLGAAPAGDMPSPDPMERLGMDTEGEMAPAGEAAVEPAEPAPAEEAQDIVDIAASNPDFETLVAAVQAADLVETLKGEGPFTVFAPTDDAFEALPEGTLDDLLLPENKEKLASILTYHVVPGKVMAADVLGMGGQSATSVEGSDIPIEVDGETVTVAGATVTATDIEASNGVIHVIDAVIMPPAE</sequence>
<dbReference type="GO" id="GO:0005615">
    <property type="term" value="C:extracellular space"/>
    <property type="evidence" value="ECO:0007669"/>
    <property type="project" value="TreeGrafter"/>
</dbReference>
<feature type="domain" description="FAS1" evidence="2">
    <location>
        <begin position="79"/>
        <end position="213"/>
    </location>
</feature>
<dbReference type="Proteomes" id="UP000317835">
    <property type="component" value="Chromosome"/>
</dbReference>
<dbReference type="EMBL" id="CP036426">
    <property type="protein sequence ID" value="QDV38892.1"/>
    <property type="molecule type" value="Genomic_DNA"/>
</dbReference>
<evidence type="ECO:0000256" key="1">
    <source>
        <dbReference type="SAM" id="SignalP"/>
    </source>
</evidence>
<dbReference type="KEGG" id="tpla:ElP_68520"/>
<dbReference type="PANTHER" id="PTHR10900:SF77">
    <property type="entry name" value="FI19380P1"/>
    <property type="match status" value="1"/>
</dbReference>
<dbReference type="PROSITE" id="PS50213">
    <property type="entry name" value="FAS1"/>
    <property type="match status" value="1"/>
</dbReference>
<feature type="chain" id="PRO_5021988043" evidence="1">
    <location>
        <begin position="18"/>
        <end position="218"/>
    </location>
</feature>
<dbReference type="PANTHER" id="PTHR10900">
    <property type="entry name" value="PERIOSTIN-RELATED"/>
    <property type="match status" value="1"/>
</dbReference>
<dbReference type="InterPro" id="IPR036378">
    <property type="entry name" value="FAS1_dom_sf"/>
</dbReference>
<keyword evidence="1" id="KW-0732">Signal</keyword>
<evidence type="ECO:0000313" key="4">
    <source>
        <dbReference type="Proteomes" id="UP000317835"/>
    </source>
</evidence>
<dbReference type="InterPro" id="IPR050904">
    <property type="entry name" value="Adhesion/Biosynth-related"/>
</dbReference>
<reference evidence="3 4" key="1">
    <citation type="submission" date="2019-02" db="EMBL/GenBank/DDBJ databases">
        <title>Deep-cultivation of Planctomycetes and their phenomic and genomic characterization uncovers novel biology.</title>
        <authorList>
            <person name="Wiegand S."/>
            <person name="Jogler M."/>
            <person name="Boedeker C."/>
            <person name="Pinto D."/>
            <person name="Vollmers J."/>
            <person name="Rivas-Marin E."/>
            <person name="Kohn T."/>
            <person name="Peeters S.H."/>
            <person name="Heuer A."/>
            <person name="Rast P."/>
            <person name="Oberbeckmann S."/>
            <person name="Bunk B."/>
            <person name="Jeske O."/>
            <person name="Meyerdierks A."/>
            <person name="Storesund J.E."/>
            <person name="Kallscheuer N."/>
            <person name="Luecker S."/>
            <person name="Lage O.M."/>
            <person name="Pohl T."/>
            <person name="Merkel B.J."/>
            <person name="Hornburger P."/>
            <person name="Mueller R.-W."/>
            <person name="Bruemmer F."/>
            <person name="Labrenz M."/>
            <person name="Spormann A.M."/>
            <person name="Op den Camp H."/>
            <person name="Overmann J."/>
            <person name="Amann R."/>
            <person name="Jetten M.S.M."/>
            <person name="Mascher T."/>
            <person name="Medema M.H."/>
            <person name="Devos D.P."/>
            <person name="Kaster A.-K."/>
            <person name="Ovreas L."/>
            <person name="Rohde M."/>
            <person name="Galperin M.Y."/>
            <person name="Jogler C."/>
        </authorList>
    </citation>
    <scope>NUCLEOTIDE SEQUENCE [LARGE SCALE GENOMIC DNA]</scope>
    <source>
        <strain evidence="3 4">ElP</strain>
    </source>
</reference>
<keyword evidence="4" id="KW-1185">Reference proteome</keyword>
<dbReference type="AlphaFoldDB" id="A0A518HDG7"/>
<dbReference type="PROSITE" id="PS51257">
    <property type="entry name" value="PROKAR_LIPOPROTEIN"/>
    <property type="match status" value="1"/>
</dbReference>
<dbReference type="SMART" id="SM00554">
    <property type="entry name" value="FAS1"/>
    <property type="match status" value="1"/>
</dbReference>
<protein>
    <submittedName>
        <fullName evidence="3">Immunogenic protein MPT70</fullName>
    </submittedName>
</protein>
<dbReference type="Pfam" id="PF02469">
    <property type="entry name" value="Fasciclin"/>
    <property type="match status" value="1"/>
</dbReference>
<dbReference type="Gene3D" id="2.30.180.10">
    <property type="entry name" value="FAS1 domain"/>
    <property type="match status" value="1"/>
</dbReference>
<feature type="signal peptide" evidence="1">
    <location>
        <begin position="1"/>
        <end position="17"/>
    </location>
</feature>
<dbReference type="SUPFAM" id="SSF82153">
    <property type="entry name" value="FAS1 domain"/>
    <property type="match status" value="1"/>
</dbReference>
<evidence type="ECO:0000259" key="2">
    <source>
        <dbReference type="PROSITE" id="PS50213"/>
    </source>
</evidence>
<dbReference type="FunFam" id="2.30.180.10:FF:000019">
    <property type="entry name" value="Cell surface lipoprotein"/>
    <property type="match status" value="1"/>
</dbReference>
<organism evidence="3 4">
    <name type="scientific">Tautonia plasticadhaerens</name>
    <dbReference type="NCBI Taxonomy" id="2527974"/>
    <lineage>
        <taxon>Bacteria</taxon>
        <taxon>Pseudomonadati</taxon>
        <taxon>Planctomycetota</taxon>
        <taxon>Planctomycetia</taxon>
        <taxon>Isosphaerales</taxon>
        <taxon>Isosphaeraceae</taxon>
        <taxon>Tautonia</taxon>
    </lineage>
</organism>